<evidence type="ECO:0000313" key="1">
    <source>
        <dbReference type="EMBL" id="QOD38217.1"/>
    </source>
</evidence>
<gene>
    <name evidence="1" type="ORF">ID128_05500</name>
</gene>
<sequence length="136" mass="15747">MEKTQAISEWYDSIYAALKADSGLRKYVTNIYNYLPKRVTIPYLRLRMVNYNNLHMLSNFAIKARFSCDIYTYHVGSVFAITRHINLILKSMKDSNNGTILESNFAMDQHDEILHSTVNFDIFLKGGNNEQITAKN</sequence>
<dbReference type="EMBL" id="CP061738">
    <property type="protein sequence ID" value="QOD38217.1"/>
    <property type="molecule type" value="Genomic_DNA"/>
</dbReference>
<name>A0A7L7YRC2_9RICK</name>
<dbReference type="AlphaFoldDB" id="A0A7L7YRC2"/>
<dbReference type="InterPro" id="IPR021508">
    <property type="entry name" value="Gp17-like"/>
</dbReference>
<protein>
    <submittedName>
        <fullName evidence="1">DUF3168 domain-containing protein</fullName>
    </submittedName>
</protein>
<dbReference type="RefSeq" id="WP_191111025.1">
    <property type="nucleotide sequence ID" value="NZ_CP061738.1"/>
</dbReference>
<dbReference type="Pfam" id="PF11367">
    <property type="entry name" value="Tail_completion_gp17"/>
    <property type="match status" value="1"/>
</dbReference>
<evidence type="ECO:0000313" key="2">
    <source>
        <dbReference type="Proteomes" id="UP000516514"/>
    </source>
</evidence>
<dbReference type="KEGG" id="wms:ID128_05500"/>
<keyword evidence="2" id="KW-1185">Reference proteome</keyword>
<accession>A0A7L7YRC2</accession>
<organism evidence="1 2">
    <name type="scientific">Candidatus Wolbachia massiliensis</name>
    <dbReference type="NCBI Taxonomy" id="1845000"/>
    <lineage>
        <taxon>Bacteria</taxon>
        <taxon>Pseudomonadati</taxon>
        <taxon>Pseudomonadota</taxon>
        <taxon>Alphaproteobacteria</taxon>
        <taxon>Rickettsiales</taxon>
        <taxon>Anaplasmataceae</taxon>
        <taxon>Wolbachieae</taxon>
        <taxon>Wolbachia</taxon>
    </lineage>
</organism>
<reference evidence="1 2" key="1">
    <citation type="submission" date="2020-09" db="EMBL/GenBank/DDBJ databases">
        <title>An Earliest Endosymbiont, Wolbachia massiliensis sp. nov., Strain PL13 From the Bed Bug (Cimex hemipterius), Type strain of a New supergroup T.</title>
        <authorList>
            <person name="Laidoudi Y."/>
            <person name="Levasseur A."/>
            <person name="Medkour H."/>
            <person name="Maaloum M."/>
            <person name="BenKhedher M."/>
            <person name="Sambou M."/>
            <person name="Bassene H."/>
            <person name="Davoust B."/>
            <person name="Fenollar F."/>
            <person name="Raoult D."/>
            <person name="Mediannikov O."/>
        </authorList>
    </citation>
    <scope>NUCLEOTIDE SEQUENCE [LARGE SCALE GENOMIC DNA]</scope>
    <source>
        <strain evidence="1 2">PL13</strain>
    </source>
</reference>
<dbReference type="Proteomes" id="UP000516514">
    <property type="component" value="Chromosome"/>
</dbReference>
<proteinExistence type="predicted"/>